<evidence type="ECO:0000313" key="2">
    <source>
        <dbReference type="Proteomes" id="UP001163321"/>
    </source>
</evidence>
<evidence type="ECO:0000313" key="1">
    <source>
        <dbReference type="EMBL" id="KAI9923075.1"/>
    </source>
</evidence>
<reference evidence="1 2" key="1">
    <citation type="journal article" date="2022" name="bioRxiv">
        <title>The genome of the oomycete Peronosclerospora sorghi, a cosmopolitan pathogen of maize and sorghum, is inflated with dispersed pseudogenes.</title>
        <authorList>
            <person name="Fletcher K."/>
            <person name="Martin F."/>
            <person name="Isakeit T."/>
            <person name="Cavanaugh K."/>
            <person name="Magill C."/>
            <person name="Michelmore R."/>
        </authorList>
    </citation>
    <scope>NUCLEOTIDE SEQUENCE [LARGE SCALE GENOMIC DNA]</scope>
    <source>
        <strain evidence="1">P6</strain>
    </source>
</reference>
<dbReference type="EMBL" id="CM047580">
    <property type="protein sequence ID" value="KAI9923075.1"/>
    <property type="molecule type" value="Genomic_DNA"/>
</dbReference>
<gene>
    <name evidence="1" type="ORF">PsorP6_001225</name>
</gene>
<organism evidence="1 2">
    <name type="scientific">Peronosclerospora sorghi</name>
    <dbReference type="NCBI Taxonomy" id="230839"/>
    <lineage>
        <taxon>Eukaryota</taxon>
        <taxon>Sar</taxon>
        <taxon>Stramenopiles</taxon>
        <taxon>Oomycota</taxon>
        <taxon>Peronosporomycetes</taxon>
        <taxon>Peronosporales</taxon>
        <taxon>Peronosporaceae</taxon>
        <taxon>Peronosclerospora</taxon>
    </lineage>
</organism>
<sequence length="833" mass="91914">MNLSKATFVAESNGAYGYGGDATLHIDNMRASEFPHMNDSVYLDHAGTTIYSQKQLNAVFQEFQSGLFTNPHSLIGQERVESTTTKIEYVRSQVLSFFSASEKEYTLVFTSGATAALKLVGENFPWTEDSMFTHSMDSHTSVLGIREYAAVRGATIQCIGLEELEQLERNAAGSRQGAAPAACSQSLESSKPTSMSLFAFPAECNFSGTRHRLKDIVENVHAGQWNKSLNQSTQWLVLVDAAKYVTTHPLDLSMCQPDFVVLSFYKIFGYPTGLGALIMRKSAVSYLKKQYHGGGTVQSILAGKNYFIPRGIDNSASASARFADGTQSFLSILALRHGIEQVKMLGMANISAHTTALRMLLVGKLAALHHWNDRPICEIYGQTTSNMDANQQGPIVACNFLRPDGSYIGYSEVHKLADIHKIHLRSGCFCNPGACQHYLRLKESDLMSNIAAGHVCGDDIDMVNGLPTGAIRLSLGYMTTFEDVAGFVEFAAKYFVCRSTLLTFTPTLRPVLSSKRPHLCKITLYPIKSCSGLVVDAWPIGLRGLLFDREFAIVDISSGKVLTLKALPKLCFLFPFVDLRRQCLTISYRVPDHLRPRQSAELPSQSPPSSFTISLRADVFISKHSNDRSLRSMQICRDMCTGSDVGSDVSQWLSLCLGRRCSLVRISNNHVRTSQSTHSKLDPKEATRGAKDSKASSIGFANQAPFLLISRQSIAHFNSVLADVDKTLSFSEDAFRANFIVDGCAESFEEDKWHHVRIGVGVFDVLGPCSRCSVINLDPYTSQFHPKPLQVLSSYRRQRSNIFFGQFLASTSETLWLHVGDDVVPLESLMGKS</sequence>
<dbReference type="Proteomes" id="UP001163321">
    <property type="component" value="Chromosome 1"/>
</dbReference>
<proteinExistence type="predicted"/>
<accession>A0ACC0WYH0</accession>
<protein>
    <submittedName>
        <fullName evidence="1">Uncharacterized protein</fullName>
    </submittedName>
</protein>
<keyword evidence="2" id="KW-1185">Reference proteome</keyword>
<name>A0ACC0WYH0_9STRA</name>
<comment type="caution">
    <text evidence="1">The sequence shown here is derived from an EMBL/GenBank/DDBJ whole genome shotgun (WGS) entry which is preliminary data.</text>
</comment>